<keyword evidence="5 8" id="KW-1133">Transmembrane helix</keyword>
<reference evidence="10" key="1">
    <citation type="submission" date="2022-06" db="EMBL/GenBank/DDBJ databases">
        <title>Isolation of gut microbiota from human fecal samples.</title>
        <authorList>
            <person name="Pamer E.G."/>
            <person name="Barat B."/>
            <person name="Waligurski E."/>
            <person name="Medina S."/>
            <person name="Paddock L."/>
            <person name="Mostad J."/>
        </authorList>
    </citation>
    <scope>NUCLEOTIDE SEQUENCE</scope>
    <source>
        <strain evidence="10">DFI.9.91</strain>
    </source>
</reference>
<evidence type="ECO:0000256" key="1">
    <source>
        <dbReference type="ARBA" id="ARBA00004651"/>
    </source>
</evidence>
<evidence type="ECO:0000259" key="9">
    <source>
        <dbReference type="Pfam" id="PF12821"/>
    </source>
</evidence>
<keyword evidence="6 8" id="KW-0472">Membrane</keyword>
<comment type="similarity">
    <text evidence="7">Belongs to the ThrE exporter (TC 2.A.79) family.</text>
</comment>
<proteinExistence type="inferred from homology"/>
<dbReference type="InterPro" id="IPR024528">
    <property type="entry name" value="ThrE_2"/>
</dbReference>
<keyword evidence="3" id="KW-0997">Cell inner membrane</keyword>
<evidence type="ECO:0000256" key="5">
    <source>
        <dbReference type="ARBA" id="ARBA00022989"/>
    </source>
</evidence>
<keyword evidence="4 8" id="KW-0812">Transmembrane</keyword>
<gene>
    <name evidence="10" type="ORF">NE579_12715</name>
</gene>
<comment type="caution">
    <text evidence="10">The sequence shown here is derived from an EMBL/GenBank/DDBJ whole genome shotgun (WGS) entry which is preliminary data.</text>
</comment>
<feature type="transmembrane region" description="Helical" evidence="8">
    <location>
        <begin position="54"/>
        <end position="70"/>
    </location>
</feature>
<feature type="transmembrane region" description="Helical" evidence="8">
    <location>
        <begin position="122"/>
        <end position="142"/>
    </location>
</feature>
<evidence type="ECO:0000256" key="8">
    <source>
        <dbReference type="SAM" id="Phobius"/>
    </source>
</evidence>
<evidence type="ECO:0000256" key="2">
    <source>
        <dbReference type="ARBA" id="ARBA00022475"/>
    </source>
</evidence>
<dbReference type="Pfam" id="PF12821">
    <property type="entry name" value="ThrE_2"/>
    <property type="match status" value="1"/>
</dbReference>
<feature type="domain" description="Threonine/Serine exporter ThrE" evidence="9">
    <location>
        <begin position="11"/>
        <end position="137"/>
    </location>
</feature>
<keyword evidence="2" id="KW-1003">Cell membrane</keyword>
<protein>
    <submittedName>
        <fullName evidence="10">Threonine/serine exporter family protein</fullName>
    </submittedName>
</protein>
<dbReference type="RefSeq" id="WP_256304515.1">
    <property type="nucleotide sequence ID" value="NZ_JANFYS010000028.1"/>
</dbReference>
<comment type="subcellular location">
    <subcellularLocation>
        <location evidence="1">Cell membrane</location>
        <topology evidence="1">Multi-pass membrane protein</topology>
    </subcellularLocation>
</comment>
<evidence type="ECO:0000313" key="11">
    <source>
        <dbReference type="Proteomes" id="UP001204562"/>
    </source>
</evidence>
<evidence type="ECO:0000256" key="4">
    <source>
        <dbReference type="ARBA" id="ARBA00022692"/>
    </source>
</evidence>
<dbReference type="GO" id="GO:0015744">
    <property type="term" value="P:succinate transport"/>
    <property type="evidence" value="ECO:0007669"/>
    <property type="project" value="TreeGrafter"/>
</dbReference>
<dbReference type="Proteomes" id="UP001204562">
    <property type="component" value="Unassembled WGS sequence"/>
</dbReference>
<dbReference type="InterPro" id="IPR050539">
    <property type="entry name" value="ThrE_Dicarb/AminoAcid_Exp"/>
</dbReference>
<dbReference type="PANTHER" id="PTHR34390:SF1">
    <property type="entry name" value="SUCCINATE TRANSPORTER SUBUNIT YJJB-RELATED"/>
    <property type="match status" value="1"/>
</dbReference>
<feature type="transmembrane region" description="Helical" evidence="8">
    <location>
        <begin position="6"/>
        <end position="24"/>
    </location>
</feature>
<evidence type="ECO:0000313" key="10">
    <source>
        <dbReference type="EMBL" id="MCQ4771308.1"/>
    </source>
</evidence>
<dbReference type="EMBL" id="JANFYS010000028">
    <property type="protein sequence ID" value="MCQ4771308.1"/>
    <property type="molecule type" value="Genomic_DNA"/>
</dbReference>
<dbReference type="AlphaFoldDB" id="A0AAW5JPN5"/>
<dbReference type="GO" id="GO:0005886">
    <property type="term" value="C:plasma membrane"/>
    <property type="evidence" value="ECO:0007669"/>
    <property type="project" value="UniProtKB-SubCell"/>
</dbReference>
<name>A0AAW5JPN5_9FIRM</name>
<accession>A0AAW5JPN5</accession>
<evidence type="ECO:0000256" key="7">
    <source>
        <dbReference type="ARBA" id="ARBA00034125"/>
    </source>
</evidence>
<dbReference type="PANTHER" id="PTHR34390">
    <property type="entry name" value="UPF0442 PROTEIN YJJB-RELATED"/>
    <property type="match status" value="1"/>
</dbReference>
<evidence type="ECO:0000256" key="3">
    <source>
        <dbReference type="ARBA" id="ARBA00022519"/>
    </source>
</evidence>
<sequence>MGLSDYLVPCLSAFAACLGFCIIFNIRAPGMVICSIGGGLSWLVYLLVGPLTGYSDLLQSFWAAVFLSAYSEGMARVRKCPVTGYLLVAFLPLVPGGGIYSTMEHALNGESDLFLSTGAHTLGVAGALAVGILMVSSLVRMYSALRRRRRSNL</sequence>
<feature type="transmembrane region" description="Helical" evidence="8">
    <location>
        <begin position="82"/>
        <end position="102"/>
    </location>
</feature>
<organism evidence="10 11">
    <name type="scientific">Intestinimonas massiliensis</name>
    <name type="common">ex Afouda et al. 2020</name>
    <dbReference type="NCBI Taxonomy" id="1673721"/>
    <lineage>
        <taxon>Bacteria</taxon>
        <taxon>Bacillati</taxon>
        <taxon>Bacillota</taxon>
        <taxon>Clostridia</taxon>
        <taxon>Eubacteriales</taxon>
        <taxon>Intestinimonas</taxon>
    </lineage>
</organism>
<evidence type="ECO:0000256" key="6">
    <source>
        <dbReference type="ARBA" id="ARBA00023136"/>
    </source>
</evidence>